<gene>
    <name evidence="1" type="ORF">HS088_TW01G00181</name>
</gene>
<reference evidence="1 2" key="1">
    <citation type="journal article" date="2020" name="Nat. Commun.">
        <title>Genome of Tripterygium wilfordii and identification of cytochrome P450 involved in triptolide biosynthesis.</title>
        <authorList>
            <person name="Tu L."/>
            <person name="Su P."/>
            <person name="Zhang Z."/>
            <person name="Gao L."/>
            <person name="Wang J."/>
            <person name="Hu T."/>
            <person name="Zhou J."/>
            <person name="Zhang Y."/>
            <person name="Zhao Y."/>
            <person name="Liu Y."/>
            <person name="Song Y."/>
            <person name="Tong Y."/>
            <person name="Lu Y."/>
            <person name="Yang J."/>
            <person name="Xu C."/>
            <person name="Jia M."/>
            <person name="Peters R.J."/>
            <person name="Huang L."/>
            <person name="Gao W."/>
        </authorList>
    </citation>
    <scope>NUCLEOTIDE SEQUENCE [LARGE SCALE GENOMIC DNA]</scope>
    <source>
        <strain evidence="2">cv. XIE 37</strain>
        <tissue evidence="1">Leaf</tissue>
    </source>
</reference>
<keyword evidence="2" id="KW-1185">Reference proteome</keyword>
<organism evidence="1 2">
    <name type="scientific">Tripterygium wilfordii</name>
    <name type="common">Thunder God vine</name>
    <dbReference type="NCBI Taxonomy" id="458696"/>
    <lineage>
        <taxon>Eukaryota</taxon>
        <taxon>Viridiplantae</taxon>
        <taxon>Streptophyta</taxon>
        <taxon>Embryophyta</taxon>
        <taxon>Tracheophyta</taxon>
        <taxon>Spermatophyta</taxon>
        <taxon>Magnoliopsida</taxon>
        <taxon>eudicotyledons</taxon>
        <taxon>Gunneridae</taxon>
        <taxon>Pentapetalae</taxon>
        <taxon>rosids</taxon>
        <taxon>fabids</taxon>
        <taxon>Celastrales</taxon>
        <taxon>Celastraceae</taxon>
        <taxon>Tripterygium</taxon>
    </lineage>
</organism>
<sequence>MAVMLAGCNPSIVKTVEKILKPDCCCFKPSPCLGLYQRFHFRDSGPSLTALPILAEEKLVGQDEKDEGVIGAVKSLFDPNEKTKSGKVSRFIGERP</sequence>
<protein>
    <submittedName>
        <fullName evidence="1">Photosystem II D1 processing protein PSB27-H2 chloroplastic isoform X1</fullName>
    </submittedName>
</protein>
<comment type="caution">
    <text evidence="1">The sequence shown here is derived from an EMBL/GenBank/DDBJ whole genome shotgun (WGS) entry which is preliminary data.</text>
</comment>
<evidence type="ECO:0000313" key="2">
    <source>
        <dbReference type="Proteomes" id="UP000593562"/>
    </source>
</evidence>
<evidence type="ECO:0000313" key="1">
    <source>
        <dbReference type="EMBL" id="KAF5752273.1"/>
    </source>
</evidence>
<dbReference type="Proteomes" id="UP000593562">
    <property type="component" value="Unassembled WGS sequence"/>
</dbReference>
<proteinExistence type="predicted"/>
<name>A0A7J7E156_TRIWF</name>
<dbReference type="EMBL" id="JAAARO010000001">
    <property type="protein sequence ID" value="KAF5752273.1"/>
    <property type="molecule type" value="Genomic_DNA"/>
</dbReference>
<accession>A0A7J7E156</accession>
<dbReference type="AlphaFoldDB" id="A0A7J7E156"/>
<dbReference type="InParanoid" id="A0A7J7E156"/>